<evidence type="ECO:0000256" key="2">
    <source>
        <dbReference type="SAM" id="Phobius"/>
    </source>
</evidence>
<keyword evidence="4" id="KW-1185">Reference proteome</keyword>
<keyword evidence="2" id="KW-1133">Transmembrane helix</keyword>
<reference evidence="3 4" key="1">
    <citation type="journal article" date="2019" name="Sci. Rep.">
        <title>A multi-omics analysis of the grapevine pathogen Lasiodiplodia theobromae reveals that temperature affects the expression of virulence- and pathogenicity-related genes.</title>
        <authorList>
            <person name="Felix C."/>
            <person name="Meneses R."/>
            <person name="Goncalves M.F.M."/>
            <person name="Tilleman L."/>
            <person name="Duarte A.S."/>
            <person name="Jorrin-Novo J.V."/>
            <person name="Van de Peer Y."/>
            <person name="Deforce D."/>
            <person name="Van Nieuwerburgh F."/>
            <person name="Esteves A.C."/>
            <person name="Alves A."/>
        </authorList>
    </citation>
    <scope>NUCLEOTIDE SEQUENCE [LARGE SCALE GENOMIC DNA]</scope>
    <source>
        <strain evidence="3 4">LA-SOL3</strain>
    </source>
</reference>
<sequence length="109" mass="12707">MATVRDPNFWKRFSAAIHMDEEAKAGMEKEVGQSSDSKKSSRPKLEPSESWLDRERVKRKRRNYMCWGFWVGFLSFIAGLAVLIVWLDNAGVFHRLNEMTVPQQDDDRS</sequence>
<protein>
    <submittedName>
        <fullName evidence="3">Uncharacterized protein</fullName>
    </submittedName>
</protein>
<evidence type="ECO:0000313" key="3">
    <source>
        <dbReference type="EMBL" id="KAB2570901.1"/>
    </source>
</evidence>
<keyword evidence="2" id="KW-0472">Membrane</keyword>
<feature type="transmembrane region" description="Helical" evidence="2">
    <location>
        <begin position="64"/>
        <end position="87"/>
    </location>
</feature>
<evidence type="ECO:0000256" key="1">
    <source>
        <dbReference type="SAM" id="MobiDB-lite"/>
    </source>
</evidence>
<feature type="region of interest" description="Disordered" evidence="1">
    <location>
        <begin position="24"/>
        <end position="49"/>
    </location>
</feature>
<accession>A0A5N5CZY2</accession>
<keyword evidence="2" id="KW-0812">Transmembrane</keyword>
<dbReference type="Proteomes" id="UP000325902">
    <property type="component" value="Unassembled WGS sequence"/>
</dbReference>
<organism evidence="3 4">
    <name type="scientific">Lasiodiplodia theobromae</name>
    <dbReference type="NCBI Taxonomy" id="45133"/>
    <lineage>
        <taxon>Eukaryota</taxon>
        <taxon>Fungi</taxon>
        <taxon>Dikarya</taxon>
        <taxon>Ascomycota</taxon>
        <taxon>Pezizomycotina</taxon>
        <taxon>Dothideomycetes</taxon>
        <taxon>Dothideomycetes incertae sedis</taxon>
        <taxon>Botryosphaeriales</taxon>
        <taxon>Botryosphaeriaceae</taxon>
        <taxon>Lasiodiplodia</taxon>
    </lineage>
</organism>
<dbReference type="OrthoDB" id="5353310at2759"/>
<comment type="caution">
    <text evidence="3">The sequence shown here is derived from an EMBL/GenBank/DDBJ whole genome shotgun (WGS) entry which is preliminary data.</text>
</comment>
<evidence type="ECO:0000313" key="4">
    <source>
        <dbReference type="Proteomes" id="UP000325902"/>
    </source>
</evidence>
<dbReference type="AlphaFoldDB" id="A0A5N5CZY2"/>
<gene>
    <name evidence="3" type="ORF">DBV05_g10408</name>
</gene>
<proteinExistence type="predicted"/>
<dbReference type="EMBL" id="VCHE01000117">
    <property type="protein sequence ID" value="KAB2570901.1"/>
    <property type="molecule type" value="Genomic_DNA"/>
</dbReference>
<name>A0A5N5CZY2_9PEZI</name>